<keyword evidence="4" id="KW-0274">FAD</keyword>
<comment type="similarity">
    <text evidence="2">Belongs to the acyl-CoA dehydrogenase family.</text>
</comment>
<comment type="cofactor">
    <cofactor evidence="1">
        <name>FAD</name>
        <dbReference type="ChEBI" id="CHEBI:57692"/>
    </cofactor>
</comment>
<evidence type="ECO:0000256" key="5">
    <source>
        <dbReference type="ARBA" id="ARBA00023002"/>
    </source>
</evidence>
<gene>
    <name evidence="9" type="ORF">GCM10007977_065470</name>
</gene>
<evidence type="ECO:0000256" key="6">
    <source>
        <dbReference type="SAM" id="MobiDB-lite"/>
    </source>
</evidence>
<dbReference type="GO" id="GO:0003995">
    <property type="term" value="F:acyl-CoA dehydrogenase activity"/>
    <property type="evidence" value="ECO:0007669"/>
    <property type="project" value="TreeGrafter"/>
</dbReference>
<evidence type="ECO:0000313" key="9">
    <source>
        <dbReference type="EMBL" id="GGM54689.1"/>
    </source>
</evidence>
<feature type="compositionally biased region" description="Basic and acidic residues" evidence="6">
    <location>
        <begin position="147"/>
        <end position="158"/>
    </location>
</feature>
<dbReference type="PANTHER" id="PTHR43884:SF20">
    <property type="entry name" value="ACYL-COA DEHYDROGENASE FADE28"/>
    <property type="match status" value="1"/>
</dbReference>
<dbReference type="EMBL" id="BMPI01000036">
    <property type="protein sequence ID" value="GGM54689.1"/>
    <property type="molecule type" value="Genomic_DNA"/>
</dbReference>
<dbReference type="Proteomes" id="UP000642070">
    <property type="component" value="Unassembled WGS sequence"/>
</dbReference>
<dbReference type="PANTHER" id="PTHR43884">
    <property type="entry name" value="ACYL-COA DEHYDROGENASE"/>
    <property type="match status" value="1"/>
</dbReference>
<dbReference type="SUPFAM" id="SSF47203">
    <property type="entry name" value="Acyl-CoA dehydrogenase C-terminal domain-like"/>
    <property type="match status" value="1"/>
</dbReference>
<dbReference type="Gene3D" id="1.10.540.10">
    <property type="entry name" value="Acyl-CoA dehydrogenase/oxidase, N-terminal domain"/>
    <property type="match status" value="1"/>
</dbReference>
<evidence type="ECO:0008006" key="11">
    <source>
        <dbReference type="Google" id="ProtNLM"/>
    </source>
</evidence>
<evidence type="ECO:0000256" key="1">
    <source>
        <dbReference type="ARBA" id="ARBA00001974"/>
    </source>
</evidence>
<feature type="domain" description="Acyl-CoA dehydrogenase/oxidase C-terminal" evidence="7">
    <location>
        <begin position="245"/>
        <end position="359"/>
    </location>
</feature>
<dbReference type="RefSeq" id="WP_190253850.1">
    <property type="nucleotide sequence ID" value="NZ_BMPI01000036.1"/>
</dbReference>
<feature type="region of interest" description="Disordered" evidence="6">
    <location>
        <begin position="89"/>
        <end position="158"/>
    </location>
</feature>
<evidence type="ECO:0000256" key="4">
    <source>
        <dbReference type="ARBA" id="ARBA00022827"/>
    </source>
</evidence>
<name>A0A917X236_9ACTN</name>
<organism evidence="9 10">
    <name type="scientific">Dactylosporangium sucinum</name>
    <dbReference type="NCBI Taxonomy" id="1424081"/>
    <lineage>
        <taxon>Bacteria</taxon>
        <taxon>Bacillati</taxon>
        <taxon>Actinomycetota</taxon>
        <taxon>Actinomycetes</taxon>
        <taxon>Micromonosporales</taxon>
        <taxon>Micromonosporaceae</taxon>
        <taxon>Dactylosporangium</taxon>
    </lineage>
</organism>
<evidence type="ECO:0000256" key="3">
    <source>
        <dbReference type="ARBA" id="ARBA00022630"/>
    </source>
</evidence>
<reference evidence="9" key="1">
    <citation type="journal article" date="2014" name="Int. J. Syst. Evol. Microbiol.">
        <title>Complete genome sequence of Corynebacterium casei LMG S-19264T (=DSM 44701T), isolated from a smear-ripened cheese.</title>
        <authorList>
            <consortium name="US DOE Joint Genome Institute (JGI-PGF)"/>
            <person name="Walter F."/>
            <person name="Albersmeier A."/>
            <person name="Kalinowski J."/>
            <person name="Ruckert C."/>
        </authorList>
    </citation>
    <scope>NUCLEOTIDE SEQUENCE</scope>
    <source>
        <strain evidence="9">JCM 19831</strain>
    </source>
</reference>
<comment type="caution">
    <text evidence="9">The sequence shown here is derived from an EMBL/GenBank/DDBJ whole genome shotgun (WGS) entry which is preliminary data.</text>
</comment>
<evidence type="ECO:0000256" key="2">
    <source>
        <dbReference type="ARBA" id="ARBA00009347"/>
    </source>
</evidence>
<dbReference type="InterPro" id="IPR036250">
    <property type="entry name" value="AcylCo_DH-like_C"/>
</dbReference>
<dbReference type="Pfam" id="PF00441">
    <property type="entry name" value="Acyl-CoA_dh_1"/>
    <property type="match status" value="1"/>
</dbReference>
<dbReference type="AlphaFoldDB" id="A0A917X236"/>
<evidence type="ECO:0000259" key="7">
    <source>
        <dbReference type="Pfam" id="PF00441"/>
    </source>
</evidence>
<feature type="domain" description="Acyl-CoA dehydrogenase/oxidase N-terminal" evidence="8">
    <location>
        <begin position="7"/>
        <end position="64"/>
    </location>
</feature>
<dbReference type="Pfam" id="PF02771">
    <property type="entry name" value="Acyl-CoA_dh_N"/>
    <property type="match status" value="1"/>
</dbReference>
<protein>
    <recommendedName>
        <fullName evidence="11">Acyl-CoA dehydrogenase</fullName>
    </recommendedName>
</protein>
<accession>A0A917X236</accession>
<keyword evidence="10" id="KW-1185">Reference proteome</keyword>
<evidence type="ECO:0000259" key="8">
    <source>
        <dbReference type="Pfam" id="PF02771"/>
    </source>
</evidence>
<dbReference type="InterPro" id="IPR037069">
    <property type="entry name" value="AcylCoA_DH/ox_N_sf"/>
</dbReference>
<dbReference type="InterPro" id="IPR013786">
    <property type="entry name" value="AcylCoA_DH/ox_N"/>
</dbReference>
<keyword evidence="5" id="KW-0560">Oxidoreductase</keyword>
<dbReference type="GO" id="GO:0050660">
    <property type="term" value="F:flavin adenine dinucleotide binding"/>
    <property type="evidence" value="ECO:0007669"/>
    <property type="project" value="InterPro"/>
</dbReference>
<dbReference type="InterPro" id="IPR009100">
    <property type="entry name" value="AcylCoA_DH/oxidase_NM_dom_sf"/>
</dbReference>
<keyword evidence="3" id="KW-0285">Flavoprotein</keyword>
<feature type="compositionally biased region" description="Polar residues" evidence="6">
    <location>
        <begin position="113"/>
        <end position="133"/>
    </location>
</feature>
<reference evidence="9" key="2">
    <citation type="submission" date="2020-09" db="EMBL/GenBank/DDBJ databases">
        <authorList>
            <person name="Sun Q."/>
            <person name="Ohkuma M."/>
        </authorList>
    </citation>
    <scope>NUCLEOTIDE SEQUENCE</scope>
    <source>
        <strain evidence="9">JCM 19831</strain>
    </source>
</reference>
<dbReference type="SUPFAM" id="SSF56645">
    <property type="entry name" value="Acyl-CoA dehydrogenase NM domain-like"/>
    <property type="match status" value="1"/>
</dbReference>
<dbReference type="Gene3D" id="1.20.140.10">
    <property type="entry name" value="Butyryl-CoA Dehydrogenase, subunit A, domain 3"/>
    <property type="match status" value="1"/>
</dbReference>
<sequence length="383" mass="39332">MRFAPTEDQLALRDAVREPLAKGWPALADLGLFGALVPAGRGGLGLAETDLVAVLEEIGAAALPDPVSATAFVAAPLLTALLDPVRSTDRTAVGPAGQSVDRPNQGPAGQSVDRPNQSPAGQSVDRPNQSPAGQSVDRPNQGPAVRSVDRPNGRGGDRDWVAAVLDDVVAGRTRIALAAGGGLTPFGDGADLVLHLDGDTARLGTAAGAPVPTVDPALHAAVSTGADVLTTDPDLVAQARRRAGIAYAAELVGLGRRMLDLTVGYVRQRHQFGVPVGSFQAVKHHLADATLGLEFAAPVVLAAAWATEHGADAERAVDAAVVQAAEAAHAASRAAIQCHGAIGYTVEYELHRYAKRAWALAALADPGTRLDRLAAALHLQENS</sequence>
<dbReference type="InterPro" id="IPR009075">
    <property type="entry name" value="AcylCo_DH/oxidase_C"/>
</dbReference>
<proteinExistence type="inferred from homology"/>
<evidence type="ECO:0000313" key="10">
    <source>
        <dbReference type="Proteomes" id="UP000642070"/>
    </source>
</evidence>